<dbReference type="PANTHER" id="PTHR42673">
    <property type="entry name" value="MALEYLACETOACETATE ISOMERASE"/>
    <property type="match status" value="1"/>
</dbReference>
<dbReference type="SUPFAM" id="SSF52833">
    <property type="entry name" value="Thioredoxin-like"/>
    <property type="match status" value="1"/>
</dbReference>
<dbReference type="PROSITE" id="PS50404">
    <property type="entry name" value="GST_NTER"/>
    <property type="match status" value="1"/>
</dbReference>
<gene>
    <name evidence="2" type="ORF">C6570_17760</name>
</gene>
<dbReference type="CDD" id="cd00570">
    <property type="entry name" value="GST_N_family"/>
    <property type="match status" value="1"/>
</dbReference>
<dbReference type="InterPro" id="IPR036282">
    <property type="entry name" value="Glutathione-S-Trfase_C_sf"/>
</dbReference>
<dbReference type="PANTHER" id="PTHR42673:SF21">
    <property type="entry name" value="GLUTATHIONE S-TRANSFERASE YFCF"/>
    <property type="match status" value="1"/>
</dbReference>
<dbReference type="SUPFAM" id="SSF47616">
    <property type="entry name" value="GST C-terminal domain-like"/>
    <property type="match status" value="1"/>
</dbReference>
<dbReference type="RefSeq" id="WP_106704406.1">
    <property type="nucleotide sequence ID" value="NZ_CP027666.1"/>
</dbReference>
<dbReference type="Pfam" id="PF13417">
    <property type="entry name" value="GST_N_3"/>
    <property type="match status" value="1"/>
</dbReference>
<dbReference type="GO" id="GO:0004364">
    <property type="term" value="F:glutathione transferase activity"/>
    <property type="evidence" value="ECO:0007669"/>
    <property type="project" value="TreeGrafter"/>
</dbReference>
<keyword evidence="2" id="KW-0808">Transferase</keyword>
<dbReference type="KEGG" id="otk:C6570_17760"/>
<dbReference type="InterPro" id="IPR036249">
    <property type="entry name" value="Thioredoxin-like_sf"/>
</dbReference>
<dbReference type="Gene3D" id="3.40.30.10">
    <property type="entry name" value="Glutaredoxin"/>
    <property type="match status" value="1"/>
</dbReference>
<organism evidence="2 3">
    <name type="scientific">Ottowia oryzae</name>
    <dbReference type="NCBI Taxonomy" id="2109914"/>
    <lineage>
        <taxon>Bacteria</taxon>
        <taxon>Pseudomonadati</taxon>
        <taxon>Pseudomonadota</taxon>
        <taxon>Betaproteobacteria</taxon>
        <taxon>Burkholderiales</taxon>
        <taxon>Comamonadaceae</taxon>
        <taxon>Ottowia</taxon>
    </lineage>
</organism>
<sequence length="212" mass="22981">MELVGMLDSPYVRRVAVSLGLMGLPFQLRPLSVFSTFDQFRAINPVVKAPTLITDGGAVLMDSSLILDYAEQLPGKRRSLMPADLDERVRVLRVTGFALAACEKAVQLVYERKLRPADKQHAPWLQRVQTQLHAACEALEAELVAAPLPSAEETMDQAGVSAAVAWLFIQKALQPGDVPAERLPGLAAHSARAEALPAFVSAPFDSSGWKPL</sequence>
<dbReference type="GO" id="GO:0006749">
    <property type="term" value="P:glutathione metabolic process"/>
    <property type="evidence" value="ECO:0007669"/>
    <property type="project" value="TreeGrafter"/>
</dbReference>
<evidence type="ECO:0000313" key="2">
    <source>
        <dbReference type="EMBL" id="AVO35862.1"/>
    </source>
</evidence>
<dbReference type="GO" id="GO:0016034">
    <property type="term" value="F:maleylacetoacetate isomerase activity"/>
    <property type="evidence" value="ECO:0007669"/>
    <property type="project" value="TreeGrafter"/>
</dbReference>
<dbReference type="AlphaFoldDB" id="A0A2S0MJ12"/>
<feature type="domain" description="GST N-terminal" evidence="1">
    <location>
        <begin position="1"/>
        <end position="78"/>
    </location>
</feature>
<dbReference type="EMBL" id="CP027666">
    <property type="protein sequence ID" value="AVO35862.1"/>
    <property type="molecule type" value="Genomic_DNA"/>
</dbReference>
<dbReference type="CDD" id="cd03205">
    <property type="entry name" value="GST_C_6"/>
    <property type="match status" value="1"/>
</dbReference>
<name>A0A2S0MJ12_9BURK</name>
<evidence type="ECO:0000313" key="3">
    <source>
        <dbReference type="Proteomes" id="UP000239709"/>
    </source>
</evidence>
<proteinExistence type="predicted"/>
<dbReference type="Gene3D" id="1.20.1050.10">
    <property type="match status" value="1"/>
</dbReference>
<dbReference type="OrthoDB" id="8634103at2"/>
<reference evidence="2 3" key="1">
    <citation type="submission" date="2018-03" db="EMBL/GenBank/DDBJ databases">
        <title>Genome sequencing of Ottowia sp.</title>
        <authorList>
            <person name="Kim S.-J."/>
            <person name="Heo J."/>
            <person name="Kwon S.-W."/>
        </authorList>
    </citation>
    <scope>NUCLEOTIDE SEQUENCE [LARGE SCALE GENOMIC DNA]</scope>
    <source>
        <strain evidence="2 3">KADR8-3</strain>
    </source>
</reference>
<protein>
    <submittedName>
        <fullName evidence="2">Glutathione S-transferase</fullName>
    </submittedName>
</protein>
<dbReference type="GO" id="GO:0006559">
    <property type="term" value="P:L-phenylalanine catabolic process"/>
    <property type="evidence" value="ECO:0007669"/>
    <property type="project" value="TreeGrafter"/>
</dbReference>
<dbReference type="Proteomes" id="UP000239709">
    <property type="component" value="Chromosome"/>
</dbReference>
<accession>A0A2S0MJ12</accession>
<evidence type="ECO:0000259" key="1">
    <source>
        <dbReference type="PROSITE" id="PS50404"/>
    </source>
</evidence>
<dbReference type="InterPro" id="IPR004045">
    <property type="entry name" value="Glutathione_S-Trfase_N"/>
</dbReference>
<keyword evidence="3" id="KW-1185">Reference proteome</keyword>